<gene>
    <name evidence="1" type="ORF">KA717_12565</name>
</gene>
<accession>A0A977PY56</accession>
<sequence>MNTLLTEAFNKAQNLPDDLQSELAKQLIEDIENELKWQQILSELQHSKLEELAAKALRDSINGKTKKMGFDQL</sequence>
<name>A0A977PY56_9CYAN</name>
<dbReference type="AlphaFoldDB" id="A0A977PY56"/>
<dbReference type="EMBL" id="CP073041">
    <property type="protein sequence ID" value="UXE63387.1"/>
    <property type="molecule type" value="Genomic_DNA"/>
</dbReference>
<dbReference type="KEGG" id="wna:KA717_12565"/>
<proteinExistence type="predicted"/>
<reference evidence="1" key="1">
    <citation type="submission" date="2021-04" db="EMBL/GenBank/DDBJ databases">
        <title>Genome sequence of Woronichinia naegeliana from Washington state freshwater lake bloom.</title>
        <authorList>
            <person name="Dreher T.W."/>
        </authorList>
    </citation>
    <scope>NUCLEOTIDE SEQUENCE</scope>
    <source>
        <strain evidence="1">WA131</strain>
    </source>
</reference>
<protein>
    <submittedName>
        <fullName evidence="1">Uncharacterized protein</fullName>
    </submittedName>
</protein>
<organism evidence="1">
    <name type="scientific">Woronichinia naegeliana WA131</name>
    <dbReference type="NCBI Taxonomy" id="2824559"/>
    <lineage>
        <taxon>Bacteria</taxon>
        <taxon>Bacillati</taxon>
        <taxon>Cyanobacteriota</taxon>
        <taxon>Cyanophyceae</taxon>
        <taxon>Synechococcales</taxon>
        <taxon>Coelosphaeriaceae</taxon>
        <taxon>Woronichinia</taxon>
    </lineage>
</organism>
<dbReference type="Proteomes" id="UP001065613">
    <property type="component" value="Chromosome"/>
</dbReference>
<evidence type="ECO:0000313" key="1">
    <source>
        <dbReference type="EMBL" id="UXE63387.1"/>
    </source>
</evidence>